<protein>
    <recommendedName>
        <fullName evidence="5">Aldose 1-epimerase</fullName>
        <ecNumber evidence="5">5.1.3.3</ecNumber>
    </recommendedName>
</protein>
<accession>A0A835YFA0</accession>
<dbReference type="AlphaFoldDB" id="A0A835YFA0"/>
<sequence>MRILVGVLLGSSAALAAYTLLRVRKHEQNSSWHAGLPVFKLKNANGMEVHISVFGAAILKMLVPDKRGSRADVVLGYQTVAEYETASPTTYFGVIVGRVANRIAGASFSLGGAEYRLLANDGANALHGGLKGLHKRVWEGRLVHGEDWDAVQLHYTSPEGEEGYPGTLHVSVTYRLSKRENSLATIITATTDEPTPVNIAQHSYFNLGGHASGTVLGHRLRLHGGDHFTPVGPNLIPTGDITPVKGTPFDFTDPDPERPRWPLHSVGERIEQVPGAAPGGYDHNFVLFGMGPQARIIVKDGVASDRPKLAATLVDPASGRAMDLATTAPGVQFYSGNFLDGSTVGKGGVRYQKHAGLCLETQGFPDAIHQPAFPSVVLQPQDTYRHELVYTFYNLEDGPAKAGAGAK</sequence>
<dbReference type="SUPFAM" id="SSF74650">
    <property type="entry name" value="Galactose mutarotase-like"/>
    <property type="match status" value="1"/>
</dbReference>
<evidence type="ECO:0000256" key="4">
    <source>
        <dbReference type="ARBA" id="ARBA00023277"/>
    </source>
</evidence>
<comment type="pathway">
    <text evidence="1 5">Carbohydrate metabolism; hexose metabolism.</text>
</comment>
<dbReference type="PIRSF" id="PIRSF005096">
    <property type="entry name" value="GALM"/>
    <property type="match status" value="1"/>
</dbReference>
<dbReference type="UniPathway" id="UPA00242"/>
<dbReference type="Pfam" id="PF01263">
    <property type="entry name" value="Aldose_epim"/>
    <property type="match status" value="1"/>
</dbReference>
<feature type="active site" description="Proton donor" evidence="6">
    <location>
        <position position="202"/>
    </location>
</feature>
<dbReference type="NCBIfam" id="NF008277">
    <property type="entry name" value="PRK11055.1"/>
    <property type="match status" value="1"/>
</dbReference>
<reference evidence="9" key="1">
    <citation type="journal article" date="2020" name="bioRxiv">
        <title>Comparative genomics of Chlamydomonas.</title>
        <authorList>
            <person name="Craig R.J."/>
            <person name="Hasan A.R."/>
            <person name="Ness R.W."/>
            <person name="Keightley P.D."/>
        </authorList>
    </citation>
    <scope>NUCLEOTIDE SEQUENCE</scope>
    <source>
        <strain evidence="9">CCAP 11/70</strain>
    </source>
</reference>
<evidence type="ECO:0000256" key="3">
    <source>
        <dbReference type="ARBA" id="ARBA00023235"/>
    </source>
</evidence>
<comment type="caution">
    <text evidence="9">The sequence shown here is derived from an EMBL/GenBank/DDBJ whole genome shotgun (WGS) entry which is preliminary data.</text>
</comment>
<dbReference type="InterPro" id="IPR047215">
    <property type="entry name" value="Galactose_mutarotase-like"/>
</dbReference>
<dbReference type="InterPro" id="IPR008183">
    <property type="entry name" value="Aldose_1/G6P_1-epimerase"/>
</dbReference>
<dbReference type="EC" id="5.1.3.3" evidence="5"/>
<name>A0A835YFA0_9CHLO</name>
<feature type="binding site" evidence="8">
    <location>
        <begin position="202"/>
        <end position="204"/>
    </location>
    <ligand>
        <name>beta-D-galactose</name>
        <dbReference type="ChEBI" id="CHEBI:27667"/>
    </ligand>
</feature>
<keyword evidence="4 5" id="KW-0119">Carbohydrate metabolism</keyword>
<evidence type="ECO:0000313" key="10">
    <source>
        <dbReference type="Proteomes" id="UP000612055"/>
    </source>
</evidence>
<organism evidence="9 10">
    <name type="scientific">Edaphochlamys debaryana</name>
    <dbReference type="NCBI Taxonomy" id="47281"/>
    <lineage>
        <taxon>Eukaryota</taxon>
        <taxon>Viridiplantae</taxon>
        <taxon>Chlorophyta</taxon>
        <taxon>core chlorophytes</taxon>
        <taxon>Chlorophyceae</taxon>
        <taxon>CS clade</taxon>
        <taxon>Chlamydomonadales</taxon>
        <taxon>Chlamydomonadales incertae sedis</taxon>
        <taxon>Edaphochlamys</taxon>
    </lineage>
</organism>
<comment type="catalytic activity">
    <reaction evidence="5">
        <text>alpha-D-glucose = beta-D-glucose</text>
        <dbReference type="Rhea" id="RHEA:10264"/>
        <dbReference type="ChEBI" id="CHEBI:15903"/>
        <dbReference type="ChEBI" id="CHEBI:17925"/>
        <dbReference type="EC" id="5.1.3.3"/>
    </reaction>
</comment>
<dbReference type="InterPro" id="IPR014718">
    <property type="entry name" value="GH-type_carb-bd"/>
</dbReference>
<comment type="similarity">
    <text evidence="2 5">Belongs to the aldose epimerase family.</text>
</comment>
<dbReference type="GO" id="GO:0030246">
    <property type="term" value="F:carbohydrate binding"/>
    <property type="evidence" value="ECO:0007669"/>
    <property type="project" value="InterPro"/>
</dbReference>
<dbReference type="GO" id="GO:0033499">
    <property type="term" value="P:galactose catabolic process via UDP-galactose, Leloir pathway"/>
    <property type="evidence" value="ECO:0007669"/>
    <property type="project" value="TreeGrafter"/>
</dbReference>
<dbReference type="EMBL" id="JAEHOE010000004">
    <property type="protein sequence ID" value="KAG2500153.1"/>
    <property type="molecule type" value="Genomic_DNA"/>
</dbReference>
<dbReference type="InterPro" id="IPR015443">
    <property type="entry name" value="Aldose_1-epimerase"/>
</dbReference>
<feature type="binding site" evidence="7">
    <location>
        <position position="282"/>
    </location>
    <ligand>
        <name>beta-D-galactose</name>
        <dbReference type="ChEBI" id="CHEBI:27667"/>
    </ligand>
</feature>
<evidence type="ECO:0000256" key="5">
    <source>
        <dbReference type="PIRNR" id="PIRNR005096"/>
    </source>
</evidence>
<evidence type="ECO:0000256" key="8">
    <source>
        <dbReference type="PIRSR" id="PIRSR005096-3"/>
    </source>
</evidence>
<feature type="active site" description="Proton acceptor" evidence="6">
    <location>
        <position position="360"/>
    </location>
</feature>
<dbReference type="Proteomes" id="UP000612055">
    <property type="component" value="Unassembled WGS sequence"/>
</dbReference>
<keyword evidence="10" id="KW-1185">Reference proteome</keyword>
<dbReference type="CDD" id="cd09019">
    <property type="entry name" value="galactose_mutarotase_like"/>
    <property type="match status" value="1"/>
</dbReference>
<feature type="binding site" evidence="8">
    <location>
        <begin position="101"/>
        <end position="102"/>
    </location>
    <ligand>
        <name>beta-D-galactose</name>
        <dbReference type="ChEBI" id="CHEBI:27667"/>
    </ligand>
</feature>
<evidence type="ECO:0000313" key="9">
    <source>
        <dbReference type="EMBL" id="KAG2500153.1"/>
    </source>
</evidence>
<dbReference type="OrthoDB" id="274691at2759"/>
<evidence type="ECO:0000256" key="1">
    <source>
        <dbReference type="ARBA" id="ARBA00005028"/>
    </source>
</evidence>
<evidence type="ECO:0000256" key="7">
    <source>
        <dbReference type="PIRSR" id="PIRSR005096-2"/>
    </source>
</evidence>
<dbReference type="GO" id="GO:0004034">
    <property type="term" value="F:aldose 1-epimerase activity"/>
    <property type="evidence" value="ECO:0007669"/>
    <property type="project" value="UniProtKB-EC"/>
</dbReference>
<evidence type="ECO:0000256" key="6">
    <source>
        <dbReference type="PIRSR" id="PIRSR005096-1"/>
    </source>
</evidence>
<dbReference type="GO" id="GO:0006006">
    <property type="term" value="P:glucose metabolic process"/>
    <property type="evidence" value="ECO:0007669"/>
    <property type="project" value="TreeGrafter"/>
</dbReference>
<gene>
    <name evidence="9" type="ORF">HYH03_001735</name>
</gene>
<dbReference type="PANTHER" id="PTHR10091">
    <property type="entry name" value="ALDOSE-1-EPIMERASE"/>
    <property type="match status" value="1"/>
</dbReference>
<dbReference type="Gene3D" id="2.70.98.10">
    <property type="match status" value="1"/>
</dbReference>
<dbReference type="PANTHER" id="PTHR10091:SF0">
    <property type="entry name" value="GALACTOSE MUTAROTASE"/>
    <property type="match status" value="1"/>
</dbReference>
<proteinExistence type="inferred from homology"/>
<evidence type="ECO:0000256" key="2">
    <source>
        <dbReference type="ARBA" id="ARBA00006206"/>
    </source>
</evidence>
<dbReference type="InterPro" id="IPR011013">
    <property type="entry name" value="Gal_mutarotase_sf_dom"/>
</dbReference>
<keyword evidence="3 5" id="KW-0413">Isomerase</keyword>